<organism evidence="4">
    <name type="scientific">Anisakis simplex</name>
    <name type="common">Herring worm</name>
    <dbReference type="NCBI Taxonomy" id="6269"/>
    <lineage>
        <taxon>Eukaryota</taxon>
        <taxon>Metazoa</taxon>
        <taxon>Ecdysozoa</taxon>
        <taxon>Nematoda</taxon>
        <taxon>Chromadorea</taxon>
        <taxon>Rhabditida</taxon>
        <taxon>Spirurina</taxon>
        <taxon>Ascaridomorpha</taxon>
        <taxon>Ascaridoidea</taxon>
        <taxon>Anisakidae</taxon>
        <taxon>Anisakis</taxon>
        <taxon>Anisakis simplex complex</taxon>
    </lineage>
</organism>
<gene>
    <name evidence="2" type="ORF">ASIM_LOCUS16701</name>
</gene>
<evidence type="ECO:0000313" key="3">
    <source>
        <dbReference type="Proteomes" id="UP000267096"/>
    </source>
</evidence>
<dbReference type="Proteomes" id="UP000267096">
    <property type="component" value="Unassembled WGS sequence"/>
</dbReference>
<evidence type="ECO:0000313" key="4">
    <source>
        <dbReference type="WBParaSite" id="ASIM_0001729401-mRNA-1"/>
    </source>
</evidence>
<dbReference type="WBParaSite" id="ASIM_0001729401-mRNA-1">
    <property type="protein sequence ID" value="ASIM_0001729401-mRNA-1"/>
    <property type="gene ID" value="ASIM_0001729401"/>
</dbReference>
<dbReference type="AlphaFoldDB" id="A0A0M3K8K3"/>
<protein>
    <submittedName>
        <fullName evidence="4">Ovule protein</fullName>
    </submittedName>
</protein>
<proteinExistence type="predicted"/>
<reference evidence="2 3" key="2">
    <citation type="submission" date="2018-11" db="EMBL/GenBank/DDBJ databases">
        <authorList>
            <consortium name="Pathogen Informatics"/>
        </authorList>
    </citation>
    <scope>NUCLEOTIDE SEQUENCE [LARGE SCALE GENOMIC DNA]</scope>
</reference>
<sequence length="111" mass="12994">MNLDMCNVTVYSPKKRRRRRKLITPRLSPQPEVAVEEERDGDGRYSTTRAVTEHHERFFVCCRFIKFIHFDNYIDVIGILQRSVKKLNKIGGTNKFETSKKSYQAALTKNA</sequence>
<name>A0A0M3K8K3_ANISI</name>
<evidence type="ECO:0000313" key="2">
    <source>
        <dbReference type="EMBL" id="VDK58494.1"/>
    </source>
</evidence>
<feature type="region of interest" description="Disordered" evidence="1">
    <location>
        <begin position="17"/>
        <end position="45"/>
    </location>
</feature>
<evidence type="ECO:0000256" key="1">
    <source>
        <dbReference type="SAM" id="MobiDB-lite"/>
    </source>
</evidence>
<accession>A0A0M3K8K3</accession>
<keyword evidence="3" id="KW-1185">Reference proteome</keyword>
<reference evidence="4" key="1">
    <citation type="submission" date="2017-02" db="UniProtKB">
        <authorList>
            <consortium name="WormBaseParasite"/>
        </authorList>
    </citation>
    <scope>IDENTIFICATION</scope>
</reference>
<dbReference type="OrthoDB" id="10256176at2759"/>
<dbReference type="EMBL" id="UYRR01033334">
    <property type="protein sequence ID" value="VDK58494.1"/>
    <property type="molecule type" value="Genomic_DNA"/>
</dbReference>